<feature type="signal peptide" evidence="1">
    <location>
        <begin position="1"/>
        <end position="23"/>
    </location>
</feature>
<gene>
    <name evidence="2" type="ORF">HMPREF9440_02370</name>
</gene>
<feature type="non-terminal residue" evidence="2">
    <location>
        <position position="149"/>
    </location>
</feature>
<keyword evidence="3" id="KW-1185">Reference proteome</keyword>
<evidence type="ECO:0000256" key="1">
    <source>
        <dbReference type="SAM" id="SignalP"/>
    </source>
</evidence>
<feature type="chain" id="PRO_5003588058" description="Toxin co-regulated pilus biosynthesis protein Q C-terminal domain-containing protein" evidence="1">
    <location>
        <begin position="24"/>
        <end position="149"/>
    </location>
</feature>
<evidence type="ECO:0008006" key="4">
    <source>
        <dbReference type="Google" id="ProtNLM"/>
    </source>
</evidence>
<dbReference type="AlphaFoldDB" id="H3KHX3"/>
<proteinExistence type="predicted"/>
<comment type="caution">
    <text evidence="2">The sequence shown here is derived from an EMBL/GenBank/DDBJ whole genome shotgun (WGS) entry which is preliminary data.</text>
</comment>
<evidence type="ECO:0000313" key="2">
    <source>
        <dbReference type="EMBL" id="EHY30283.1"/>
    </source>
</evidence>
<protein>
    <recommendedName>
        <fullName evidence="4">Toxin co-regulated pilus biosynthesis protein Q C-terminal domain-containing protein</fullName>
    </recommendedName>
</protein>
<keyword evidence="1" id="KW-0732">Signal</keyword>
<dbReference type="Proteomes" id="UP000004956">
    <property type="component" value="Unassembled WGS sequence"/>
</dbReference>
<dbReference type="EMBL" id="AFBQ01000361">
    <property type="protein sequence ID" value="EHY30283.1"/>
    <property type="molecule type" value="Genomic_DNA"/>
</dbReference>
<accession>H3KHX3</accession>
<reference evidence="2 3" key="1">
    <citation type="submission" date="2011-11" db="EMBL/GenBank/DDBJ databases">
        <authorList>
            <person name="Weinstock G."/>
            <person name="Sodergren E."/>
            <person name="Clifton S."/>
            <person name="Fulton L."/>
            <person name="Fulton B."/>
            <person name="Courtney L."/>
            <person name="Fronick C."/>
            <person name="Harrison M."/>
            <person name="Strong C."/>
            <person name="Farmer C."/>
            <person name="Delahaunty K."/>
            <person name="Markovic C."/>
            <person name="Hall O."/>
            <person name="Minx P."/>
            <person name="Tomlinson C."/>
            <person name="Mitreva M."/>
            <person name="Hou S."/>
            <person name="Chen J."/>
            <person name="Wollam A."/>
            <person name="Pepin K.H."/>
            <person name="Johnson M."/>
            <person name="Bhonagiri V."/>
            <person name="Zhang X."/>
            <person name="Suruliraj S."/>
            <person name="Warren W."/>
            <person name="Chinwalla A."/>
            <person name="Mardis E.R."/>
            <person name="Wilson R.K."/>
        </authorList>
    </citation>
    <scope>NUCLEOTIDE SEQUENCE [LARGE SCALE GENOMIC DNA]</scope>
    <source>
        <strain evidence="2 3">YIT 11816</strain>
    </source>
</reference>
<organism evidence="2 3">
    <name type="scientific">Sutterella parvirubra YIT 11816</name>
    <dbReference type="NCBI Taxonomy" id="762967"/>
    <lineage>
        <taxon>Bacteria</taxon>
        <taxon>Pseudomonadati</taxon>
        <taxon>Pseudomonadota</taxon>
        <taxon>Betaproteobacteria</taxon>
        <taxon>Burkholderiales</taxon>
        <taxon>Sutterellaceae</taxon>
        <taxon>Sutterella</taxon>
    </lineage>
</organism>
<dbReference type="STRING" id="762967.HMPREF9440_02370"/>
<evidence type="ECO:0000313" key="3">
    <source>
        <dbReference type="Proteomes" id="UP000004956"/>
    </source>
</evidence>
<dbReference type="HOGENOM" id="CLU_1753691_0_0_4"/>
<sequence>MRQKLRRAAFTFTVFGMVFGLTAPVDTVPASPSSSIVGMGSATGTPSGDIRAAIEPRLRSVRTPESVRSVEIPETDLMPPPELPASLELSPRDPIRIGIDATLGDSVYSEWLAYTTAQIRHALGPRNVEVLWLEDRTLALAVRTRQVDF</sequence>
<name>H3KHX3_9BURK</name>